<dbReference type="InterPro" id="IPR000415">
    <property type="entry name" value="Nitroreductase-like"/>
</dbReference>
<keyword evidence="2" id="KW-0560">Oxidoreductase</keyword>
<evidence type="ECO:0000256" key="1">
    <source>
        <dbReference type="ARBA" id="ARBA00007118"/>
    </source>
</evidence>
<sequence>MNETIKTLLERRSIRGYKKDLVPAEILDQILEAGEYAPSGMGMQGTMMVVTQNAELVAKLSQMNADVMGSGADPFYGAPTVVIVFADSEMGTCVENGSLVMGNLMNAAHALGVDSCWIHRAREVFDSPEGKALKAQWGVPESYVGIGHCVLGYRSGEYPEAKARKAGFVIRI</sequence>
<name>A0ABX2GST2_9FIRM</name>
<dbReference type="InterPro" id="IPR029479">
    <property type="entry name" value="Nitroreductase"/>
</dbReference>
<dbReference type="RefSeq" id="WP_173744183.1">
    <property type="nucleotide sequence ID" value="NZ_JAAIPF010000037.1"/>
</dbReference>
<proteinExistence type="inferred from homology"/>
<comment type="caution">
    <text evidence="4">The sequence shown here is derived from an EMBL/GenBank/DDBJ whole genome shotgun (WGS) entry which is preliminary data.</text>
</comment>
<dbReference type="EMBL" id="JAAIPF010000037">
    <property type="protein sequence ID" value="NSF74877.1"/>
    <property type="molecule type" value="Genomic_DNA"/>
</dbReference>
<reference evidence="4 5" key="1">
    <citation type="journal article" date="2020" name="Cell Host Microbe">
        <title>Functional and Genomic Variation between Human-Derived Isolates of Lachnospiraceae Reveals Inter- and Intra-Species Diversity.</title>
        <authorList>
            <person name="Sorbara M.T."/>
            <person name="Littmann E.R."/>
            <person name="Fontana E."/>
            <person name="Moody T.U."/>
            <person name="Kohout C.E."/>
            <person name="Gjonbalaj M."/>
            <person name="Eaton V."/>
            <person name="Seok R."/>
            <person name="Leiner I.M."/>
            <person name="Pamer E.G."/>
        </authorList>
    </citation>
    <scope>NUCLEOTIDE SEQUENCE [LARGE SCALE GENOMIC DNA]</scope>
    <source>
        <strain evidence="4 5">MSK.20.11</strain>
    </source>
</reference>
<dbReference type="CDD" id="cd02136">
    <property type="entry name" value="PnbA_NfnB-like"/>
    <property type="match status" value="1"/>
</dbReference>
<evidence type="ECO:0000259" key="3">
    <source>
        <dbReference type="Pfam" id="PF00881"/>
    </source>
</evidence>
<evidence type="ECO:0000313" key="5">
    <source>
        <dbReference type="Proteomes" id="UP000822152"/>
    </source>
</evidence>
<gene>
    <name evidence="4" type="ORF">G4952_13925</name>
</gene>
<dbReference type="Gene3D" id="3.40.109.10">
    <property type="entry name" value="NADH Oxidase"/>
    <property type="match status" value="1"/>
</dbReference>
<evidence type="ECO:0000313" key="4">
    <source>
        <dbReference type="EMBL" id="NSF74877.1"/>
    </source>
</evidence>
<dbReference type="SUPFAM" id="SSF55469">
    <property type="entry name" value="FMN-dependent nitroreductase-like"/>
    <property type="match status" value="1"/>
</dbReference>
<dbReference type="Pfam" id="PF00881">
    <property type="entry name" value="Nitroreductase"/>
    <property type="match status" value="1"/>
</dbReference>
<protein>
    <submittedName>
        <fullName evidence="4">Nitroreductase family protein</fullName>
    </submittedName>
</protein>
<keyword evidence="5" id="KW-1185">Reference proteome</keyword>
<evidence type="ECO:0000256" key="2">
    <source>
        <dbReference type="ARBA" id="ARBA00023002"/>
    </source>
</evidence>
<dbReference type="PANTHER" id="PTHR43673:SF10">
    <property type="entry name" value="NADH DEHYDROGENASE_NAD(P)H NITROREDUCTASE XCC3605-RELATED"/>
    <property type="match status" value="1"/>
</dbReference>
<feature type="domain" description="Nitroreductase" evidence="3">
    <location>
        <begin position="9"/>
        <end position="153"/>
    </location>
</feature>
<dbReference type="Proteomes" id="UP000822152">
    <property type="component" value="Unassembled WGS sequence"/>
</dbReference>
<organism evidence="4 5">
    <name type="scientific">Blautia wexlerae</name>
    <dbReference type="NCBI Taxonomy" id="418240"/>
    <lineage>
        <taxon>Bacteria</taxon>
        <taxon>Bacillati</taxon>
        <taxon>Bacillota</taxon>
        <taxon>Clostridia</taxon>
        <taxon>Lachnospirales</taxon>
        <taxon>Lachnospiraceae</taxon>
        <taxon>Blautia</taxon>
    </lineage>
</organism>
<accession>A0ABX2GST2</accession>
<dbReference type="PANTHER" id="PTHR43673">
    <property type="entry name" value="NAD(P)H NITROREDUCTASE YDGI-RELATED"/>
    <property type="match status" value="1"/>
</dbReference>
<comment type="similarity">
    <text evidence="1">Belongs to the nitroreductase family.</text>
</comment>